<dbReference type="CDD" id="cd00041">
    <property type="entry name" value="CUB"/>
    <property type="match status" value="2"/>
</dbReference>
<feature type="compositionally biased region" description="Polar residues" evidence="4">
    <location>
        <begin position="556"/>
        <end position="569"/>
    </location>
</feature>
<evidence type="ECO:0000313" key="7">
    <source>
        <dbReference type="EMBL" id="CAH1778781.1"/>
    </source>
</evidence>
<dbReference type="Gene3D" id="2.60.120.290">
    <property type="entry name" value="Spermadhesin, CUB domain"/>
    <property type="match status" value="2"/>
</dbReference>
<keyword evidence="8" id="KW-1185">Reference proteome</keyword>
<keyword evidence="6" id="KW-0732">Signal</keyword>
<evidence type="ECO:0000313" key="8">
    <source>
        <dbReference type="Proteomes" id="UP000749559"/>
    </source>
</evidence>
<reference evidence="7" key="1">
    <citation type="submission" date="2022-03" db="EMBL/GenBank/DDBJ databases">
        <authorList>
            <person name="Martin C."/>
        </authorList>
    </citation>
    <scope>NUCLEOTIDE SEQUENCE</scope>
</reference>
<dbReference type="FunFam" id="2.60.120.290:FF:000013">
    <property type="entry name" value="Membrane frizzled-related protein"/>
    <property type="match status" value="1"/>
</dbReference>
<keyword evidence="5" id="KW-0472">Membrane</keyword>
<feature type="transmembrane region" description="Helical" evidence="5">
    <location>
        <begin position="386"/>
        <end position="410"/>
    </location>
</feature>
<feature type="compositionally biased region" description="Polar residues" evidence="4">
    <location>
        <begin position="717"/>
        <end position="758"/>
    </location>
</feature>
<feature type="chain" id="PRO_5043927302" evidence="6">
    <location>
        <begin position="40"/>
        <end position="817"/>
    </location>
</feature>
<name>A0A8J1USI8_OWEFU</name>
<evidence type="ECO:0000256" key="1">
    <source>
        <dbReference type="ARBA" id="ARBA00022737"/>
    </source>
</evidence>
<gene>
    <name evidence="7" type="ORF">OFUS_LOCUS5648</name>
</gene>
<dbReference type="Proteomes" id="UP000749559">
    <property type="component" value="Unassembled WGS sequence"/>
</dbReference>
<dbReference type="EMBL" id="CAIIXF020000003">
    <property type="protein sequence ID" value="CAH1778781.1"/>
    <property type="molecule type" value="Genomic_DNA"/>
</dbReference>
<dbReference type="PROSITE" id="PS01180">
    <property type="entry name" value="CUB"/>
    <property type="match status" value="2"/>
</dbReference>
<keyword evidence="5" id="KW-1133">Transmembrane helix</keyword>
<feature type="compositionally biased region" description="Polar residues" evidence="4">
    <location>
        <begin position="528"/>
        <end position="538"/>
    </location>
</feature>
<feature type="compositionally biased region" description="Polar residues" evidence="4">
    <location>
        <begin position="660"/>
        <end position="673"/>
    </location>
</feature>
<dbReference type="OrthoDB" id="9971251at2759"/>
<dbReference type="AlphaFoldDB" id="A0A8J1USI8"/>
<dbReference type="SUPFAM" id="SSF49854">
    <property type="entry name" value="Spermadhesin, CUB domain"/>
    <property type="match status" value="2"/>
</dbReference>
<sequence>MCCRINVSTAGTAMDKKMGRMKLWLPWLLLLQLLTTAESKGSGDDPPSPGGAILPPLIYDNVPKNCWNFTYGNPKSRVFYSPGYPKDYPNNTECMQVLIAPKGYVVQLDFRDKFHIESPENSQDCDYDYLEIRDGPYGYSNLKGVYCGRTHPPLLTSTSRYLWIQFMSDATIEYSGFKAVYDFVRDPNVEGAVKDMSLNFTICRIEINTARFSDGFVSNDDISNVIRKKTDNFYTPLDCTWEFHVAPGNKVHLDFVEYKSSAGICGDSYLAVYDSSTSESHKGESICGGQPKPFKSRSNVVYLRMFAKNKLIEPTFKVLYSTFSYAPCKEDQFLCGVNVCFNNSLKCNDRLNCPDPDTLEETACMRATDGFSTTPEPSTAGIAVEYHAVILGCVGGALFTIVLVALIVTCHQRSRDRERKRRLHINELRNQLEMDALLNQSPQLPMGNNIGNHVGNRPNGRHSVKSDIEEREVGYHGNHSNHKTKTDIEATVLYDYPLAASTPGPSVSGAAAVHYPGYEGSLKRNHGNESSLKRNQGTKGKGILRTSKTEGDIHGSKSNPSIHNPSAPNTPKGKRTKKGTPKLDRSMSEDAAKRLSYHDNQENGVAQVSPERENHRHSQSFTVHDFNDPHDIIKGYETKCIGHDNDSDDIGISGIASASKPLSSTLPRSNSKPITPKAGTPKSNRATPSREESYKQKGNKPKPVNCPVAPELITRLPQVNNQNSKGKYNADPSNTIIPNSDYKPTSNLSNHTIGNSGRSAREKSPSPRPDIVLADHFTLASPKMGHNKPKPKPVAPPRSPEIRITRAPPTRYMDEQV</sequence>
<feature type="region of interest" description="Disordered" evidence="4">
    <location>
        <begin position="652"/>
        <end position="817"/>
    </location>
</feature>
<keyword evidence="5" id="KW-0812">Transmembrane</keyword>
<organism evidence="7 8">
    <name type="scientific">Owenia fusiformis</name>
    <name type="common">Polychaete worm</name>
    <dbReference type="NCBI Taxonomy" id="6347"/>
    <lineage>
        <taxon>Eukaryota</taxon>
        <taxon>Metazoa</taxon>
        <taxon>Spiralia</taxon>
        <taxon>Lophotrochozoa</taxon>
        <taxon>Annelida</taxon>
        <taxon>Polychaeta</taxon>
        <taxon>Sedentaria</taxon>
        <taxon>Canalipalpata</taxon>
        <taxon>Sabellida</taxon>
        <taxon>Oweniida</taxon>
        <taxon>Oweniidae</taxon>
        <taxon>Owenia</taxon>
    </lineage>
</organism>
<comment type="caution">
    <text evidence="7">The sequence shown here is derived from an EMBL/GenBank/DDBJ whole genome shotgun (WGS) entry which is preliminary data.</text>
</comment>
<accession>A0A8J1USI8</accession>
<dbReference type="Pfam" id="PF00431">
    <property type="entry name" value="CUB"/>
    <property type="match status" value="2"/>
</dbReference>
<keyword evidence="2" id="KW-1015">Disulfide bond</keyword>
<evidence type="ECO:0000256" key="6">
    <source>
        <dbReference type="SAM" id="SignalP"/>
    </source>
</evidence>
<evidence type="ECO:0000256" key="4">
    <source>
        <dbReference type="SAM" id="MobiDB-lite"/>
    </source>
</evidence>
<dbReference type="InterPro" id="IPR000859">
    <property type="entry name" value="CUB_dom"/>
</dbReference>
<evidence type="ECO:0000256" key="2">
    <source>
        <dbReference type="ARBA" id="ARBA00023157"/>
    </source>
</evidence>
<dbReference type="InterPro" id="IPR002172">
    <property type="entry name" value="LDrepeatLR_classA_rpt"/>
</dbReference>
<dbReference type="CDD" id="cd00112">
    <property type="entry name" value="LDLa"/>
    <property type="match status" value="1"/>
</dbReference>
<dbReference type="PANTHER" id="PTHR24251">
    <property type="entry name" value="OVOCHYMASE-RELATED"/>
    <property type="match status" value="1"/>
</dbReference>
<evidence type="ECO:0000256" key="3">
    <source>
        <dbReference type="PROSITE-ProRule" id="PRU00059"/>
    </source>
</evidence>
<keyword evidence="1" id="KW-0677">Repeat</keyword>
<proteinExistence type="predicted"/>
<dbReference type="PANTHER" id="PTHR24251:SF28">
    <property type="entry name" value="NEUROPILIN AND TOLLOID-LIKE, ISOFORM B"/>
    <property type="match status" value="1"/>
</dbReference>
<comment type="caution">
    <text evidence="3">Lacks conserved residue(s) required for the propagation of feature annotation.</text>
</comment>
<feature type="region of interest" description="Disordered" evidence="4">
    <location>
        <begin position="521"/>
        <end position="629"/>
    </location>
</feature>
<evidence type="ECO:0000256" key="5">
    <source>
        <dbReference type="SAM" id="Phobius"/>
    </source>
</evidence>
<feature type="signal peptide" evidence="6">
    <location>
        <begin position="1"/>
        <end position="39"/>
    </location>
</feature>
<dbReference type="InterPro" id="IPR035914">
    <property type="entry name" value="Sperma_CUB_dom_sf"/>
</dbReference>
<dbReference type="SMART" id="SM00042">
    <property type="entry name" value="CUB"/>
    <property type="match status" value="2"/>
</dbReference>
<protein>
    <submittedName>
        <fullName evidence="7">Uncharacterized protein</fullName>
    </submittedName>
</protein>
<feature type="compositionally biased region" description="Basic and acidic residues" evidence="4">
    <location>
        <begin position="581"/>
        <end position="601"/>
    </location>
</feature>